<proteinExistence type="predicted"/>
<sequence>MATTPAQKRTPRRRAGAATTDAADTPALSPAAAAPAAPDTPATTDAPAKPARKKATKAAATAAAKPAVKSARKAAAAPAAEASPAPAPAPAVTEAVAPAAEAAAPEKAPKKTAPKKAAPKKTAASKTAAKKAAPAKKAAAKKAPARKTAQAAAADEGKVMADEVTADAADAATAATAPADAAPAPARKRSPRKAAASAPAAAAPVADAEPVAAAEAAPAVVAELVSAPATEAAAAPSTEAAQAAIDEQEHTEAIATDESDADATADVDTDTDTDTDSDAEAEAPATTDAAAPRERGRRNRRRGRDRHRDRGERAEPAAEASAAEPDDGAVPATVPDTESATSAEPAAPIDVATETLAEAPAPAPAPAAPARPPRPAPSGPAHSTLRCVDGDQRQIVWQTGHGASDALFYAALERLGADGRLGDDDDDSLPRLLRQAGDEGHRVEVDPAVWAQLAARRDARTRAGVLLAAYPDGPASPALRQLLTAPLPLFQAEGALWAVVAGRGLLADERGLGKSVQAIAAAQLWRRHFGLRRVAVISGASERLAWQRAWRRFAGLDAQVMEGGLHQRQAAWSQAAEVRILAPEALASDAAHLAHWTPELVIVDEPQRLALDAEAWAVLDQAPQALVLCGAPLDDQPALLAQLVAWLDRDRLGALAALREVQAAREGRATLGEADVERVSDALSRSVLQRQRAEVAEQLPALVYSERLVPLAPAQREAHDRALATLRRGLAGWQASGYLSDTDQWRLATTLRAALAACHRADPAVETSPLADAVVQAVADQLQAWAPGAEAAAPLAVAVLCETEADAAQLDAALQARGLARDGIALLAPGQAPSVAPEAVLQVGVPWRTRRAALLPAGARTEAVAGQQWLLLVAQDSLETALFDTLAARLDAPRSAAEPGSRGFLQGERLLAWLQAVQLALQAMPAAVPSVSTSG</sequence>
<feature type="compositionally biased region" description="Pro residues" evidence="1">
    <location>
        <begin position="361"/>
        <end position="378"/>
    </location>
</feature>
<dbReference type="InterPro" id="IPR027417">
    <property type="entry name" value="P-loop_NTPase"/>
</dbReference>
<feature type="domain" description="SNF2 N-terminal" evidence="2">
    <location>
        <begin position="504"/>
        <end position="725"/>
    </location>
</feature>
<feature type="region of interest" description="Disordered" evidence="1">
    <location>
        <begin position="359"/>
        <end position="385"/>
    </location>
</feature>
<feature type="compositionally biased region" description="Acidic residues" evidence="1">
    <location>
        <begin position="255"/>
        <end position="281"/>
    </location>
</feature>
<dbReference type="InterPro" id="IPR038718">
    <property type="entry name" value="SNF2-like_sf"/>
</dbReference>
<keyword evidence="4" id="KW-1185">Reference proteome</keyword>
<organism evidence="3 4">
    <name type="scientific">Pseudaquabacterium inlustre</name>
    <dbReference type="NCBI Taxonomy" id="2984192"/>
    <lineage>
        <taxon>Bacteria</taxon>
        <taxon>Pseudomonadati</taxon>
        <taxon>Pseudomonadota</taxon>
        <taxon>Betaproteobacteria</taxon>
        <taxon>Burkholderiales</taxon>
        <taxon>Sphaerotilaceae</taxon>
        <taxon>Pseudaquabacterium</taxon>
    </lineage>
</organism>
<feature type="region of interest" description="Disordered" evidence="1">
    <location>
        <begin position="1"/>
        <end position="159"/>
    </location>
</feature>
<evidence type="ECO:0000313" key="3">
    <source>
        <dbReference type="EMBL" id="MEK8051929.1"/>
    </source>
</evidence>
<feature type="compositionally biased region" description="Basic and acidic residues" evidence="1">
    <location>
        <begin position="306"/>
        <end position="316"/>
    </location>
</feature>
<feature type="compositionally biased region" description="Low complexity" evidence="1">
    <location>
        <begin position="193"/>
        <end position="244"/>
    </location>
</feature>
<comment type="caution">
    <text evidence="3">The sequence shown here is derived from an EMBL/GenBank/DDBJ whole genome shotgun (WGS) entry which is preliminary data.</text>
</comment>
<gene>
    <name evidence="3" type="ORF">AACH10_16880</name>
</gene>
<dbReference type="Pfam" id="PF00176">
    <property type="entry name" value="SNF2-rel_dom"/>
    <property type="match status" value="1"/>
</dbReference>
<dbReference type="SUPFAM" id="SSF52540">
    <property type="entry name" value="P-loop containing nucleoside triphosphate hydrolases"/>
    <property type="match status" value="1"/>
</dbReference>
<dbReference type="EMBL" id="JBBUTH010000008">
    <property type="protein sequence ID" value="MEK8051929.1"/>
    <property type="molecule type" value="Genomic_DNA"/>
</dbReference>
<evidence type="ECO:0000256" key="1">
    <source>
        <dbReference type="SAM" id="MobiDB-lite"/>
    </source>
</evidence>
<feature type="compositionally biased region" description="Basic residues" evidence="1">
    <location>
        <begin position="110"/>
        <end position="119"/>
    </location>
</feature>
<evidence type="ECO:0000313" key="4">
    <source>
        <dbReference type="Proteomes" id="UP001365405"/>
    </source>
</evidence>
<feature type="compositionally biased region" description="Low complexity" evidence="1">
    <location>
        <begin position="16"/>
        <end position="49"/>
    </location>
</feature>
<feature type="compositionally biased region" description="Low complexity" evidence="1">
    <location>
        <begin position="57"/>
        <end position="106"/>
    </location>
</feature>
<dbReference type="RefSeq" id="WP_341411624.1">
    <property type="nucleotide sequence ID" value="NZ_JBBUTH010000008.1"/>
</dbReference>
<feature type="region of interest" description="Disordered" evidence="1">
    <location>
        <begin position="171"/>
        <end position="345"/>
    </location>
</feature>
<feature type="compositionally biased region" description="Low complexity" evidence="1">
    <location>
        <begin position="171"/>
        <end position="185"/>
    </location>
</feature>
<reference evidence="3 4" key="1">
    <citation type="submission" date="2024-04" db="EMBL/GenBank/DDBJ databases">
        <title>Novel species of the genus Ideonella isolated from streams.</title>
        <authorList>
            <person name="Lu H."/>
        </authorList>
    </citation>
    <scope>NUCLEOTIDE SEQUENCE [LARGE SCALE GENOMIC DNA]</scope>
    <source>
        <strain evidence="3 4">DXS22W</strain>
    </source>
</reference>
<feature type="compositionally biased region" description="Low complexity" evidence="1">
    <location>
        <begin position="120"/>
        <end position="137"/>
    </location>
</feature>
<dbReference type="PANTHER" id="PTHR10799">
    <property type="entry name" value="SNF2/RAD54 HELICASE FAMILY"/>
    <property type="match status" value="1"/>
</dbReference>
<name>A0ABU9CJ97_9BURK</name>
<feature type="compositionally biased region" description="Basic residues" evidence="1">
    <location>
        <begin position="295"/>
        <end position="305"/>
    </location>
</feature>
<dbReference type="InterPro" id="IPR000330">
    <property type="entry name" value="SNF2_N"/>
</dbReference>
<evidence type="ECO:0000259" key="2">
    <source>
        <dbReference type="Pfam" id="PF00176"/>
    </source>
</evidence>
<dbReference type="Proteomes" id="UP001365405">
    <property type="component" value="Unassembled WGS sequence"/>
</dbReference>
<accession>A0ABU9CJ97</accession>
<dbReference type="Gene3D" id="3.40.50.10810">
    <property type="entry name" value="Tandem AAA-ATPase domain"/>
    <property type="match status" value="1"/>
</dbReference>
<dbReference type="Gene3D" id="3.40.50.300">
    <property type="entry name" value="P-loop containing nucleotide triphosphate hydrolases"/>
    <property type="match status" value="1"/>
</dbReference>
<protein>
    <submittedName>
        <fullName evidence="3">SNF2-related protein</fullName>
    </submittedName>
</protein>